<feature type="domain" description="DUF8040" evidence="1">
    <location>
        <begin position="50"/>
        <end position="139"/>
    </location>
</feature>
<organism evidence="2 3">
    <name type="scientific">Zymoseptoria tritici ST99CH_1A5</name>
    <dbReference type="NCBI Taxonomy" id="1276529"/>
    <lineage>
        <taxon>Eukaryota</taxon>
        <taxon>Fungi</taxon>
        <taxon>Dikarya</taxon>
        <taxon>Ascomycota</taxon>
        <taxon>Pezizomycotina</taxon>
        <taxon>Dothideomycetes</taxon>
        <taxon>Dothideomycetidae</taxon>
        <taxon>Mycosphaerellales</taxon>
        <taxon>Mycosphaerellaceae</taxon>
        <taxon>Zymoseptoria</taxon>
    </lineage>
</organism>
<gene>
    <name evidence="2" type="ORF">ZT1A5_G3153</name>
</gene>
<evidence type="ECO:0000313" key="3">
    <source>
        <dbReference type="Proteomes" id="UP000215453"/>
    </source>
</evidence>
<dbReference type="EMBL" id="LT882677">
    <property type="protein sequence ID" value="SMY21715.1"/>
    <property type="molecule type" value="Genomic_DNA"/>
</dbReference>
<reference evidence="2 3" key="1">
    <citation type="submission" date="2016-10" db="EMBL/GenBank/DDBJ databases">
        <authorList>
            <person name="Varghese N."/>
        </authorList>
    </citation>
    <scope>NUCLEOTIDE SEQUENCE [LARGE SCALE GENOMIC DNA]</scope>
</reference>
<dbReference type="Proteomes" id="UP000215453">
    <property type="component" value="Chromosome 2"/>
</dbReference>
<evidence type="ECO:0000313" key="2">
    <source>
        <dbReference type="EMBL" id="SMY21715.1"/>
    </source>
</evidence>
<dbReference type="InterPro" id="IPR045249">
    <property type="entry name" value="HARBI1-like"/>
</dbReference>
<dbReference type="Pfam" id="PF26138">
    <property type="entry name" value="DUF8040"/>
    <property type="match status" value="1"/>
</dbReference>
<evidence type="ECO:0000259" key="1">
    <source>
        <dbReference type="Pfam" id="PF26138"/>
    </source>
</evidence>
<dbReference type="AlphaFoldDB" id="A0A1Y6LBN2"/>
<name>A0A1Y6LBN2_ZYMTR</name>
<dbReference type="PANTHER" id="PTHR22930:SF221">
    <property type="entry name" value="NUCLEASE HARBI1"/>
    <property type="match status" value="1"/>
</dbReference>
<dbReference type="PANTHER" id="PTHR22930">
    <property type="match status" value="1"/>
</dbReference>
<dbReference type="InterPro" id="IPR058353">
    <property type="entry name" value="DUF8040"/>
</dbReference>
<sequence>MDEIARLTGIDKVVLEAAITAAVHVVNCYGHDHLNFAGDRAAYEQQTHAGTRITSHLLNNEVDLFKTCRINTATFHALLQKLVDAGGLDSSRYLTAAERLVHFLYIVGHGVTYHSVHLVFKRSTSTVSESFHMVLKAILQLYDEYVKEPDYQQPVPERLRAAKYTEFRSVVGALDGTHIAARMPAAEAMAWRNRKGALTQNVLAVVDFNMLFTYVLAG</sequence>
<accession>A0A1Y6LBN2</accession>
<proteinExistence type="predicted"/>
<protein>
    <recommendedName>
        <fullName evidence="1">DUF8040 domain-containing protein</fullName>
    </recommendedName>
</protein>